<evidence type="ECO:0000313" key="4">
    <source>
        <dbReference type="EMBL" id="AZG77459.1"/>
    </source>
</evidence>
<feature type="DNA-binding region" description="OmpR/PhoB-type" evidence="2">
    <location>
        <begin position="1"/>
        <end position="99"/>
    </location>
</feature>
<dbReference type="InterPro" id="IPR011990">
    <property type="entry name" value="TPR-like_helical_dom_sf"/>
</dbReference>
<keyword evidence="1 2" id="KW-0238">DNA-binding</keyword>
<dbReference type="SUPFAM" id="SSF48452">
    <property type="entry name" value="TPR-like"/>
    <property type="match status" value="1"/>
</dbReference>
<dbReference type="CDD" id="cd00383">
    <property type="entry name" value="trans_reg_C"/>
    <property type="match status" value="1"/>
</dbReference>
<evidence type="ECO:0000256" key="1">
    <source>
        <dbReference type="ARBA" id="ARBA00023125"/>
    </source>
</evidence>
<dbReference type="GO" id="GO:0003677">
    <property type="term" value="F:DNA binding"/>
    <property type="evidence" value="ECO:0007669"/>
    <property type="project" value="UniProtKB-UniRule"/>
</dbReference>
<organism evidence="4 5">
    <name type="scientific">Methylocystis rosea</name>
    <dbReference type="NCBI Taxonomy" id="173366"/>
    <lineage>
        <taxon>Bacteria</taxon>
        <taxon>Pseudomonadati</taxon>
        <taxon>Pseudomonadota</taxon>
        <taxon>Alphaproteobacteria</taxon>
        <taxon>Hyphomicrobiales</taxon>
        <taxon>Methylocystaceae</taxon>
        <taxon>Methylocystis</taxon>
    </lineage>
</organism>
<dbReference type="SUPFAM" id="SSF46894">
    <property type="entry name" value="C-terminal effector domain of the bipartite response regulators"/>
    <property type="match status" value="1"/>
</dbReference>
<feature type="domain" description="OmpR/PhoB-type" evidence="3">
    <location>
        <begin position="1"/>
        <end position="99"/>
    </location>
</feature>
<dbReference type="GO" id="GO:0000160">
    <property type="term" value="P:phosphorelay signal transduction system"/>
    <property type="evidence" value="ECO:0007669"/>
    <property type="project" value="InterPro"/>
</dbReference>
<dbReference type="RefSeq" id="WP_124739154.1">
    <property type="nucleotide sequence ID" value="NZ_CP034086.1"/>
</dbReference>
<evidence type="ECO:0000313" key="5">
    <source>
        <dbReference type="Proteomes" id="UP000273982"/>
    </source>
</evidence>
<name>A0A3G8M641_9HYPH</name>
<dbReference type="InterPro" id="IPR016032">
    <property type="entry name" value="Sig_transdc_resp-reg_C-effctor"/>
</dbReference>
<dbReference type="Gene3D" id="1.10.10.10">
    <property type="entry name" value="Winged helix-like DNA-binding domain superfamily/Winged helix DNA-binding domain"/>
    <property type="match status" value="1"/>
</dbReference>
<dbReference type="SMART" id="SM00862">
    <property type="entry name" value="Trans_reg_C"/>
    <property type="match status" value="1"/>
</dbReference>
<evidence type="ECO:0000256" key="2">
    <source>
        <dbReference type="PROSITE-ProRule" id="PRU01091"/>
    </source>
</evidence>
<dbReference type="Gene3D" id="1.25.40.10">
    <property type="entry name" value="Tetratricopeptide repeat domain"/>
    <property type="match status" value="2"/>
</dbReference>
<dbReference type="GO" id="GO:0006355">
    <property type="term" value="P:regulation of DNA-templated transcription"/>
    <property type="evidence" value="ECO:0007669"/>
    <property type="project" value="InterPro"/>
</dbReference>
<sequence length="437" mass="46977">MGELVKRFSGFSYSAQGGLQRDGKRIHLGPQARQLLEMLLESPGVLLTKAEIAARLWPDRAASDDSIDRCAYLLRKPLREAGGEELIATAYGRGLLLRGTVETIDEGAAQTLRLAPLSEPHILDLWQTAYELAGDRTREGFARAQEAIASAAQIDPGNPAVWSLAADIAAGRVVRGFLRPAQAAAMIEDFAGRALGVLRDHTPALAVLGWARGALRGKLSEGLALLDQAVADDPLYGKARAYRSWLLAAADRLDEGLADCEEGLVNSPHDQALLSLRAWLLLCAGDLERARRYARDGLDVRPDAATLHLVMSIAYSLQGVHEQAVSTARRAVASSPDDPFQLTVLAYALARAGRAEEVQALIGKLVEDAELYAPPCFLGAAFFALGKRAEALEAIRRGLSEGCPWSSFARVDPRFVALRGAFDGFGRPLQAEARPAG</sequence>
<reference evidence="4 5" key="1">
    <citation type="submission" date="2018-11" db="EMBL/GenBank/DDBJ databases">
        <title>Genome squencing of methanotrophic bacteria isolated from alkaline groundwater in Korea.</title>
        <authorList>
            <person name="Nguyen L.N."/>
        </authorList>
    </citation>
    <scope>NUCLEOTIDE SEQUENCE [LARGE SCALE GENOMIC DNA]</scope>
    <source>
        <strain evidence="4 5">GW6</strain>
    </source>
</reference>
<dbReference type="AlphaFoldDB" id="A0A3G8M641"/>
<gene>
    <name evidence="4" type="ORF">EHO51_12365</name>
</gene>
<dbReference type="InterPro" id="IPR001867">
    <property type="entry name" value="OmpR/PhoB-type_DNA-bd"/>
</dbReference>
<dbReference type="KEGG" id="mros:EHO51_12365"/>
<accession>A0A3G8M641</accession>
<evidence type="ECO:0000259" key="3">
    <source>
        <dbReference type="PROSITE" id="PS51755"/>
    </source>
</evidence>
<dbReference type="InterPro" id="IPR036388">
    <property type="entry name" value="WH-like_DNA-bd_sf"/>
</dbReference>
<protein>
    <submittedName>
        <fullName evidence="4">Transcriptional regulator</fullName>
    </submittedName>
</protein>
<dbReference type="EMBL" id="CP034086">
    <property type="protein sequence ID" value="AZG77459.1"/>
    <property type="molecule type" value="Genomic_DNA"/>
</dbReference>
<dbReference type="PROSITE" id="PS51755">
    <property type="entry name" value="OMPR_PHOB"/>
    <property type="match status" value="1"/>
</dbReference>
<dbReference type="Pfam" id="PF00486">
    <property type="entry name" value="Trans_reg_C"/>
    <property type="match status" value="1"/>
</dbReference>
<dbReference type="Proteomes" id="UP000273982">
    <property type="component" value="Chromosome"/>
</dbReference>
<proteinExistence type="predicted"/>